<dbReference type="Proteomes" id="UP000615446">
    <property type="component" value="Unassembled WGS sequence"/>
</dbReference>
<evidence type="ECO:0000313" key="2">
    <source>
        <dbReference type="Proteomes" id="UP000615446"/>
    </source>
</evidence>
<reference evidence="1" key="1">
    <citation type="submission" date="2019-10" db="EMBL/GenBank/DDBJ databases">
        <title>Conservation and host-specific expression of non-tandemly repeated heterogenous ribosome RNA gene in arbuscular mycorrhizal fungi.</title>
        <authorList>
            <person name="Maeda T."/>
            <person name="Kobayashi Y."/>
            <person name="Nakagawa T."/>
            <person name="Ezawa T."/>
            <person name="Yamaguchi K."/>
            <person name="Bino T."/>
            <person name="Nishimoto Y."/>
            <person name="Shigenobu S."/>
            <person name="Kawaguchi M."/>
        </authorList>
    </citation>
    <scope>NUCLEOTIDE SEQUENCE</scope>
    <source>
        <strain evidence="1">HR1</strain>
    </source>
</reference>
<gene>
    <name evidence="1" type="ORF">RCL2_001447400</name>
</gene>
<dbReference type="AlphaFoldDB" id="A0A8H3QPM5"/>
<organism evidence="1 2">
    <name type="scientific">Rhizophagus clarus</name>
    <dbReference type="NCBI Taxonomy" id="94130"/>
    <lineage>
        <taxon>Eukaryota</taxon>
        <taxon>Fungi</taxon>
        <taxon>Fungi incertae sedis</taxon>
        <taxon>Mucoromycota</taxon>
        <taxon>Glomeromycotina</taxon>
        <taxon>Glomeromycetes</taxon>
        <taxon>Glomerales</taxon>
        <taxon>Glomeraceae</taxon>
        <taxon>Rhizophagus</taxon>
    </lineage>
</organism>
<sequence>MTNITPHNPIKNPLVNAKNNAIKMMNSRDKNNTSGMSTALKSYDSLFDKNIFITSLNNSRLGDGSRPRNWGHSISEMRSLTEFEPQGLSDNDDIAFSKFIEERPYYCYDTCRSASRFHGNYKPEPHRYSIDYKTSNRISMTQPVHHARIMDLRIWNWIENSAQ</sequence>
<proteinExistence type="predicted"/>
<evidence type="ECO:0000313" key="1">
    <source>
        <dbReference type="EMBL" id="GES87483.1"/>
    </source>
</evidence>
<accession>A0A8H3QPM5</accession>
<comment type="caution">
    <text evidence="1">The sequence shown here is derived from an EMBL/GenBank/DDBJ whole genome shotgun (WGS) entry which is preliminary data.</text>
</comment>
<name>A0A8H3QPM5_9GLOM</name>
<dbReference type="EMBL" id="BLAL01000169">
    <property type="protein sequence ID" value="GES87483.1"/>
    <property type="molecule type" value="Genomic_DNA"/>
</dbReference>
<protein>
    <submittedName>
        <fullName evidence="1">Uncharacterized protein</fullName>
    </submittedName>
</protein>